<dbReference type="NCBIfam" id="TIGR00275">
    <property type="entry name" value="aminoacetone oxidase family FAD-binding enzyme"/>
    <property type="match status" value="1"/>
</dbReference>
<dbReference type="KEGG" id="abac:LuPra_05639"/>
<dbReference type="PANTHER" id="PTHR42887:SF2">
    <property type="entry name" value="OS12G0638800 PROTEIN"/>
    <property type="match status" value="1"/>
</dbReference>
<dbReference type="InterPro" id="IPR036188">
    <property type="entry name" value="FAD/NAD-bd_sf"/>
</dbReference>
<accession>A0A143PVP9</accession>
<dbReference type="InterPro" id="IPR055178">
    <property type="entry name" value="RsdA/BaiN/AoA(So)-like_dom"/>
</dbReference>
<comment type="cofactor">
    <cofactor evidence="1">
        <name>FAD</name>
        <dbReference type="ChEBI" id="CHEBI:57692"/>
    </cofactor>
</comment>
<dbReference type="PRINTS" id="PR00368">
    <property type="entry name" value="FADPNR"/>
</dbReference>
<dbReference type="Pfam" id="PF22780">
    <property type="entry name" value="HI0933_like_1st"/>
    <property type="match status" value="1"/>
</dbReference>
<evidence type="ECO:0000256" key="2">
    <source>
        <dbReference type="ARBA" id="ARBA00022630"/>
    </source>
</evidence>
<proteinExistence type="predicted"/>
<feature type="signal peptide" evidence="4">
    <location>
        <begin position="1"/>
        <end position="25"/>
    </location>
</feature>
<evidence type="ECO:0000259" key="6">
    <source>
        <dbReference type="Pfam" id="PF22780"/>
    </source>
</evidence>
<dbReference type="SUPFAM" id="SSF51905">
    <property type="entry name" value="FAD/NAD(P)-binding domain"/>
    <property type="match status" value="1"/>
</dbReference>
<dbReference type="RefSeq" id="WP_110173828.1">
    <property type="nucleotide sequence ID" value="NZ_CP015136.1"/>
</dbReference>
<dbReference type="InterPro" id="IPR004792">
    <property type="entry name" value="BaiN-like"/>
</dbReference>
<dbReference type="Gene3D" id="3.50.50.60">
    <property type="entry name" value="FAD/NAD(P)-binding domain"/>
    <property type="match status" value="1"/>
</dbReference>
<organism evidence="7 8">
    <name type="scientific">Luteitalea pratensis</name>
    <dbReference type="NCBI Taxonomy" id="1855912"/>
    <lineage>
        <taxon>Bacteria</taxon>
        <taxon>Pseudomonadati</taxon>
        <taxon>Acidobacteriota</taxon>
        <taxon>Vicinamibacteria</taxon>
        <taxon>Vicinamibacterales</taxon>
        <taxon>Vicinamibacteraceae</taxon>
        <taxon>Luteitalea</taxon>
    </lineage>
</organism>
<dbReference type="EMBL" id="CP015136">
    <property type="protein sequence ID" value="AMY12366.1"/>
    <property type="molecule type" value="Genomic_DNA"/>
</dbReference>
<keyword evidence="4" id="KW-0732">Signal</keyword>
<keyword evidence="2" id="KW-0285">Flavoprotein</keyword>
<keyword evidence="8" id="KW-1185">Reference proteome</keyword>
<protein>
    <submittedName>
        <fullName evidence="7">Flavoprotein, family</fullName>
    </submittedName>
</protein>
<dbReference type="InterPro" id="IPR023166">
    <property type="entry name" value="BaiN-like_dom_sf"/>
</dbReference>
<feature type="domain" description="RsdA/BaiN/AoA(So)-like insert" evidence="6">
    <location>
        <begin position="210"/>
        <end position="369"/>
    </location>
</feature>
<dbReference type="AlphaFoldDB" id="A0A143PVP9"/>
<evidence type="ECO:0000313" key="8">
    <source>
        <dbReference type="Proteomes" id="UP000076079"/>
    </source>
</evidence>
<evidence type="ECO:0000256" key="4">
    <source>
        <dbReference type="SAM" id="SignalP"/>
    </source>
</evidence>
<name>A0A143PVP9_LUTPR</name>
<dbReference type="Gene3D" id="1.10.8.260">
    <property type="entry name" value="HI0933 insert domain-like"/>
    <property type="match status" value="1"/>
</dbReference>
<keyword evidence="3" id="KW-0274">FAD</keyword>
<dbReference type="InterPro" id="IPR057661">
    <property type="entry name" value="RsdA/BaiN/AoA(So)_Rossmann"/>
</dbReference>
<dbReference type="Gene3D" id="2.40.30.10">
    <property type="entry name" value="Translation factors"/>
    <property type="match status" value="1"/>
</dbReference>
<evidence type="ECO:0000256" key="3">
    <source>
        <dbReference type="ARBA" id="ARBA00022827"/>
    </source>
</evidence>
<reference evidence="7 8" key="1">
    <citation type="journal article" date="2016" name="Genome Announc.">
        <title>First Complete Genome Sequence of a Subdivision 6 Acidobacterium Strain.</title>
        <authorList>
            <person name="Huang S."/>
            <person name="Vieira S."/>
            <person name="Bunk B."/>
            <person name="Riedel T."/>
            <person name="Sproer C."/>
            <person name="Overmann J."/>
        </authorList>
    </citation>
    <scope>NUCLEOTIDE SEQUENCE [LARGE SCALE GENOMIC DNA]</scope>
    <source>
        <strain evidence="8">DSM 100886 HEG_-6_39</strain>
    </source>
</reference>
<dbReference type="STRING" id="1855912.LuPra_05639"/>
<dbReference type="OrthoDB" id="9773233at2"/>
<reference evidence="8" key="2">
    <citation type="submission" date="2016-04" db="EMBL/GenBank/DDBJ databases">
        <title>First Complete Genome Sequence of a Subdivision 6 Acidobacterium.</title>
        <authorList>
            <person name="Huang S."/>
            <person name="Vieira S."/>
            <person name="Bunk B."/>
            <person name="Riedel T."/>
            <person name="Sproeer C."/>
            <person name="Overmann J."/>
        </authorList>
    </citation>
    <scope>NUCLEOTIDE SEQUENCE [LARGE SCALE GENOMIC DNA]</scope>
    <source>
        <strain evidence="8">DSM 100886 HEG_-6_39</strain>
    </source>
</reference>
<feature type="chain" id="PRO_5007512054" evidence="4">
    <location>
        <begin position="26"/>
        <end position="437"/>
    </location>
</feature>
<dbReference type="PANTHER" id="PTHR42887">
    <property type="entry name" value="OS12G0638800 PROTEIN"/>
    <property type="match status" value="1"/>
</dbReference>
<dbReference type="Proteomes" id="UP000076079">
    <property type="component" value="Chromosome"/>
</dbReference>
<dbReference type="SUPFAM" id="SSF160996">
    <property type="entry name" value="HI0933 insert domain-like"/>
    <property type="match status" value="1"/>
</dbReference>
<sequence length="437" mass="45054" precursor="true">MKKDAIVVIGAGAAGLMAAITAARAAPQVRVVAVDGAPRLGAKILIAGGGRCNVTHHVVTERDFHGSTPAAIRRVLRAFDVEAARRFFEAEGVPLKRESTGKLFPVSDRAQDVLQALLGAARRAGVELLHPYKVTAIRPDDVGGFEVDGPKGREAPAAATGTVTGGPAGLGASAVILAPGGRSVPKTGSDGSGYAMVSNLGLPLTPRIFPALVPLRLPDGHLVRALSGLATDVRLIVVSSSGRHLASVTGALLCTHQGVSGPAVLDVSRHWQAAMDDDAQSGVLVNWLPDVVAEDLDRRFQNHGARPIRRALAPPLPDRLADALCALAGVDPDEPGATLTRDARKRLVAVCTAWRLPVVGTRGFEVAEVTAGGVPLSALTAGLEARNRPGLFVCGELCDVDGRIGGFNFQWAWASGTVAGRAAAARVAAGTMEPVSG</sequence>
<evidence type="ECO:0000256" key="1">
    <source>
        <dbReference type="ARBA" id="ARBA00001974"/>
    </source>
</evidence>
<feature type="domain" description="RsdA/BaiN/AoA(So)-like Rossmann fold-like" evidence="5">
    <location>
        <begin position="6"/>
        <end position="421"/>
    </location>
</feature>
<evidence type="ECO:0000259" key="5">
    <source>
        <dbReference type="Pfam" id="PF03486"/>
    </source>
</evidence>
<evidence type="ECO:0000313" key="7">
    <source>
        <dbReference type="EMBL" id="AMY12366.1"/>
    </source>
</evidence>
<gene>
    <name evidence="7" type="ORF">LuPra_05639</name>
</gene>
<dbReference type="Pfam" id="PF03486">
    <property type="entry name" value="HI0933_like"/>
    <property type="match status" value="1"/>
</dbReference>